<evidence type="ECO:0000313" key="9">
    <source>
        <dbReference type="Proteomes" id="UP000469125"/>
    </source>
</evidence>
<keyword evidence="2" id="KW-1003">Cell membrane</keyword>
<organism evidence="8 9">
    <name type="scientific">Ornithinibacillus caprae</name>
    <dbReference type="NCBI Taxonomy" id="2678566"/>
    <lineage>
        <taxon>Bacteria</taxon>
        <taxon>Bacillati</taxon>
        <taxon>Bacillota</taxon>
        <taxon>Bacilli</taxon>
        <taxon>Bacillales</taxon>
        <taxon>Bacillaceae</taxon>
        <taxon>Ornithinibacillus</taxon>
    </lineage>
</organism>
<evidence type="ECO:0000256" key="1">
    <source>
        <dbReference type="ARBA" id="ARBA00004651"/>
    </source>
</evidence>
<dbReference type="InterPro" id="IPR013525">
    <property type="entry name" value="ABC2_TM"/>
</dbReference>
<evidence type="ECO:0000313" key="8">
    <source>
        <dbReference type="EMBL" id="MUK86911.1"/>
    </source>
</evidence>
<feature type="transmembrane region" description="Helical" evidence="6">
    <location>
        <begin position="382"/>
        <end position="402"/>
    </location>
</feature>
<dbReference type="InterPro" id="IPR051449">
    <property type="entry name" value="ABC-2_transporter_component"/>
</dbReference>
<feature type="transmembrane region" description="Helical" evidence="6">
    <location>
        <begin position="293"/>
        <end position="314"/>
    </location>
</feature>
<dbReference type="PANTHER" id="PTHR30294">
    <property type="entry name" value="MEMBRANE COMPONENT OF ABC TRANSPORTER YHHJ-RELATED"/>
    <property type="match status" value="1"/>
</dbReference>
<dbReference type="EMBL" id="WOCA01000001">
    <property type="protein sequence ID" value="MUK86911.1"/>
    <property type="molecule type" value="Genomic_DNA"/>
</dbReference>
<evidence type="ECO:0000256" key="4">
    <source>
        <dbReference type="ARBA" id="ARBA00022989"/>
    </source>
</evidence>
<evidence type="ECO:0000256" key="6">
    <source>
        <dbReference type="SAM" id="Phobius"/>
    </source>
</evidence>
<proteinExistence type="predicted"/>
<keyword evidence="3 6" id="KW-0812">Transmembrane</keyword>
<dbReference type="Gene3D" id="3.40.1710.10">
    <property type="entry name" value="abc type-2 transporter like domain"/>
    <property type="match status" value="1"/>
</dbReference>
<gene>
    <name evidence="8" type="ORF">GMD78_00650</name>
</gene>
<comment type="subcellular location">
    <subcellularLocation>
        <location evidence="1">Cell membrane</location>
        <topology evidence="1">Multi-pass membrane protein</topology>
    </subcellularLocation>
</comment>
<keyword evidence="5 6" id="KW-0472">Membrane</keyword>
<evidence type="ECO:0000256" key="3">
    <source>
        <dbReference type="ARBA" id="ARBA00022692"/>
    </source>
</evidence>
<reference evidence="8 9" key="1">
    <citation type="submission" date="2019-11" db="EMBL/GenBank/DDBJ databases">
        <authorList>
            <person name="Li X."/>
        </authorList>
    </citation>
    <scope>NUCLEOTIDE SEQUENCE [LARGE SCALE GENOMIC DNA]</scope>
    <source>
        <strain evidence="8 9">L9</strain>
    </source>
</reference>
<feature type="transmembrane region" description="Helical" evidence="6">
    <location>
        <begin position="27"/>
        <end position="49"/>
    </location>
</feature>
<dbReference type="AlphaFoldDB" id="A0A6N8FCL3"/>
<dbReference type="GO" id="GO:0005886">
    <property type="term" value="C:plasma membrane"/>
    <property type="evidence" value="ECO:0007669"/>
    <property type="project" value="UniProtKB-SubCell"/>
</dbReference>
<dbReference type="RefSeq" id="WP_155666147.1">
    <property type="nucleotide sequence ID" value="NZ_WOCA01000001.1"/>
</dbReference>
<evidence type="ECO:0000256" key="2">
    <source>
        <dbReference type="ARBA" id="ARBA00022475"/>
    </source>
</evidence>
<sequence length="408" mass="47079">MHFLKHVRLFLKTNVLQLKRKWKSLPLLLLFPIIIIGLLGAIIISLLSLTEDEPISVGLIDLDQSTETELVINLMEESSELSSFIQMYSMNEEDAVNALEQDEISTYIIFPDEFTQKLYTGQSVELTMIGNPERALESQLVREIVESVTRHINVSQANILTINHYAKELGMDTETRSDLVFDQFKEFLFFTLGKDSVLNQEEITNNVTASPLYYYSLGTWFILITVWLFIFYSFLYKDDSLKMRQRMQLYGVTELAKIVAKIMVTITVVSVIGTFTFGIFIQVLHNFEVLTDNYVRIAMITFLYSIIYLVLLALLELAIRTSKFRLLIQSIVTVFILLCSGAILPSIYLPTYMQGFLTYLFSNQAFQWLEELILNGRFYVDYIPLLLMSLTSVFVLIGYSLWKERGVK</sequence>
<feature type="domain" description="ABC-2 type transporter transmembrane" evidence="7">
    <location>
        <begin position="23"/>
        <end position="397"/>
    </location>
</feature>
<accession>A0A6N8FCL3</accession>
<dbReference type="Pfam" id="PF12698">
    <property type="entry name" value="ABC2_membrane_3"/>
    <property type="match status" value="1"/>
</dbReference>
<protein>
    <submittedName>
        <fullName evidence="8">ABC transporter permease</fullName>
    </submittedName>
</protein>
<comment type="caution">
    <text evidence="8">The sequence shown here is derived from an EMBL/GenBank/DDBJ whole genome shotgun (WGS) entry which is preliminary data.</text>
</comment>
<feature type="transmembrane region" description="Helical" evidence="6">
    <location>
        <begin position="258"/>
        <end position="281"/>
    </location>
</feature>
<feature type="transmembrane region" description="Helical" evidence="6">
    <location>
        <begin position="326"/>
        <end position="349"/>
    </location>
</feature>
<feature type="transmembrane region" description="Helical" evidence="6">
    <location>
        <begin position="212"/>
        <end position="237"/>
    </location>
</feature>
<dbReference type="GO" id="GO:0140359">
    <property type="term" value="F:ABC-type transporter activity"/>
    <property type="evidence" value="ECO:0007669"/>
    <property type="project" value="InterPro"/>
</dbReference>
<evidence type="ECO:0000256" key="5">
    <source>
        <dbReference type="ARBA" id="ARBA00023136"/>
    </source>
</evidence>
<keyword evidence="9" id="KW-1185">Reference proteome</keyword>
<name>A0A6N8FCL3_9BACI</name>
<dbReference type="Proteomes" id="UP000469125">
    <property type="component" value="Unassembled WGS sequence"/>
</dbReference>
<keyword evidence="4 6" id="KW-1133">Transmembrane helix</keyword>
<dbReference type="PANTHER" id="PTHR30294:SF29">
    <property type="entry name" value="MULTIDRUG ABC TRANSPORTER PERMEASE YBHS-RELATED"/>
    <property type="match status" value="1"/>
</dbReference>
<evidence type="ECO:0000259" key="7">
    <source>
        <dbReference type="Pfam" id="PF12698"/>
    </source>
</evidence>